<feature type="compositionally biased region" description="Polar residues" evidence="1">
    <location>
        <begin position="29"/>
        <end position="41"/>
    </location>
</feature>
<evidence type="ECO:0000313" key="3">
    <source>
        <dbReference type="Proteomes" id="UP001582793"/>
    </source>
</evidence>
<dbReference type="EMBL" id="JBCGDC010000040">
    <property type="protein sequence ID" value="MFB6394612.1"/>
    <property type="molecule type" value="Genomic_DNA"/>
</dbReference>
<accession>A0ABV5CRI7</accession>
<dbReference type="RefSeq" id="WP_364220429.1">
    <property type="nucleotide sequence ID" value="NZ_JBCGDC010000040.1"/>
</dbReference>
<reference evidence="2 3" key="1">
    <citation type="submission" date="2024-04" db="EMBL/GenBank/DDBJ databases">
        <title>Polymorphospora sp. isolated from Baiyangdian Lake in Xiong'an New Area.</title>
        <authorList>
            <person name="Zhang X."/>
            <person name="Liu J."/>
        </authorList>
    </citation>
    <scope>NUCLEOTIDE SEQUENCE [LARGE SCALE GENOMIC DNA]</scope>
    <source>
        <strain evidence="2 3">2-325</strain>
    </source>
</reference>
<comment type="caution">
    <text evidence="2">The sequence shown here is derived from an EMBL/GenBank/DDBJ whole genome shotgun (WGS) entry which is preliminary data.</text>
</comment>
<feature type="region of interest" description="Disordered" evidence="1">
    <location>
        <begin position="1"/>
        <end position="41"/>
    </location>
</feature>
<gene>
    <name evidence="2" type="ORF">AAFH96_16075</name>
</gene>
<organism evidence="2 3">
    <name type="scientific">Polymorphospora lycopeni</name>
    <dbReference type="NCBI Taxonomy" id="3140240"/>
    <lineage>
        <taxon>Bacteria</taxon>
        <taxon>Bacillati</taxon>
        <taxon>Actinomycetota</taxon>
        <taxon>Actinomycetes</taxon>
        <taxon>Micromonosporales</taxon>
        <taxon>Micromonosporaceae</taxon>
        <taxon>Polymorphospora</taxon>
    </lineage>
</organism>
<sequence length="70" mass="7649">MLSVGDRTSRRTAGTSEVEHDRIMRPTHPGQQPLQVVDNPSGNHTISYEYVPNGALSITKLSLVPIDPLP</sequence>
<proteinExistence type="predicted"/>
<protein>
    <submittedName>
        <fullName evidence="2">Uncharacterized protein</fullName>
    </submittedName>
</protein>
<keyword evidence="3" id="KW-1185">Reference proteome</keyword>
<evidence type="ECO:0000256" key="1">
    <source>
        <dbReference type="SAM" id="MobiDB-lite"/>
    </source>
</evidence>
<evidence type="ECO:0000313" key="2">
    <source>
        <dbReference type="EMBL" id="MFB6394612.1"/>
    </source>
</evidence>
<name>A0ABV5CRI7_9ACTN</name>
<dbReference type="Proteomes" id="UP001582793">
    <property type="component" value="Unassembled WGS sequence"/>
</dbReference>